<reference evidence="3" key="1">
    <citation type="journal article" date="2019" name="Int. J. Syst. Evol. Microbiol.">
        <title>The Global Catalogue of Microorganisms (GCM) 10K type strain sequencing project: providing services to taxonomists for standard genome sequencing and annotation.</title>
        <authorList>
            <consortium name="The Broad Institute Genomics Platform"/>
            <consortium name="The Broad Institute Genome Sequencing Center for Infectious Disease"/>
            <person name="Wu L."/>
            <person name="Ma J."/>
        </authorList>
    </citation>
    <scope>NUCLEOTIDE SEQUENCE [LARGE SCALE GENOMIC DNA]</scope>
    <source>
        <strain evidence="3">CGMCC 4.7638</strain>
    </source>
</reference>
<proteinExistence type="predicted"/>
<evidence type="ECO:0000313" key="3">
    <source>
        <dbReference type="Proteomes" id="UP001597542"/>
    </source>
</evidence>
<keyword evidence="3" id="KW-1185">Reference proteome</keyword>
<sequence>MTSGAFSSREQEYDQLARIAEHVLAVLLAGTQVDIFDLFNPQTVLVTPDSRQHVRTARRCEFSWSKSGARPRFQRRRTALNRVQVRSTAAAVLRVLDNRRSGTCPDHSGSEGVSRTVPAGQEHPFNAIPAAQSSAHNKRDPLNNLPDTLAPNCF</sequence>
<dbReference type="RefSeq" id="WP_344274399.1">
    <property type="nucleotide sequence ID" value="NZ_BAAAHV010000011.1"/>
</dbReference>
<evidence type="ECO:0000313" key="2">
    <source>
        <dbReference type="EMBL" id="MFD2481229.1"/>
    </source>
</evidence>
<evidence type="ECO:0000256" key="1">
    <source>
        <dbReference type="SAM" id="MobiDB-lite"/>
    </source>
</evidence>
<gene>
    <name evidence="2" type="ORF">ACFSUT_13170</name>
</gene>
<accession>A0ABW5HW47</accession>
<feature type="region of interest" description="Disordered" evidence="1">
    <location>
        <begin position="131"/>
        <end position="154"/>
    </location>
</feature>
<organism evidence="2 3">
    <name type="scientific">Amycolatopsis albidoflavus</name>
    <dbReference type="NCBI Taxonomy" id="102226"/>
    <lineage>
        <taxon>Bacteria</taxon>
        <taxon>Bacillati</taxon>
        <taxon>Actinomycetota</taxon>
        <taxon>Actinomycetes</taxon>
        <taxon>Pseudonocardiales</taxon>
        <taxon>Pseudonocardiaceae</taxon>
        <taxon>Amycolatopsis</taxon>
    </lineage>
</organism>
<name>A0ABW5HW47_9PSEU</name>
<dbReference type="Proteomes" id="UP001597542">
    <property type="component" value="Unassembled WGS sequence"/>
</dbReference>
<dbReference type="EMBL" id="JBHUKQ010000010">
    <property type="protein sequence ID" value="MFD2481229.1"/>
    <property type="molecule type" value="Genomic_DNA"/>
</dbReference>
<protein>
    <submittedName>
        <fullName evidence="2">Uncharacterized protein</fullName>
    </submittedName>
</protein>
<comment type="caution">
    <text evidence="2">The sequence shown here is derived from an EMBL/GenBank/DDBJ whole genome shotgun (WGS) entry which is preliminary data.</text>
</comment>